<protein>
    <recommendedName>
        <fullName evidence="3">CoA transferase</fullName>
    </recommendedName>
</protein>
<dbReference type="Gene3D" id="3.40.50.10540">
    <property type="entry name" value="Crotonobetainyl-coa:carnitine coa-transferase, domain 1"/>
    <property type="match status" value="1"/>
</dbReference>
<dbReference type="PANTHER" id="PTHR48207:SF3">
    <property type="entry name" value="SUCCINATE--HYDROXYMETHYLGLUTARATE COA-TRANSFERASE"/>
    <property type="match status" value="1"/>
</dbReference>
<dbReference type="InterPro" id="IPR050483">
    <property type="entry name" value="CoA-transferase_III_domain"/>
</dbReference>
<proteinExistence type="predicted"/>
<dbReference type="InterPro" id="IPR023606">
    <property type="entry name" value="CoA-Trfase_III_dom_1_sf"/>
</dbReference>
<organism evidence="2">
    <name type="scientific">marine metagenome</name>
    <dbReference type="NCBI Taxonomy" id="408172"/>
    <lineage>
        <taxon>unclassified sequences</taxon>
        <taxon>metagenomes</taxon>
        <taxon>ecological metagenomes</taxon>
    </lineage>
</organism>
<evidence type="ECO:0000313" key="2">
    <source>
        <dbReference type="EMBL" id="SVB49554.1"/>
    </source>
</evidence>
<dbReference type="AlphaFoldDB" id="A0A382EHK2"/>
<dbReference type="InterPro" id="IPR003673">
    <property type="entry name" value="CoA-Trfase_fam_III"/>
</dbReference>
<feature type="non-terminal residue" evidence="2">
    <location>
        <position position="1"/>
    </location>
</feature>
<dbReference type="EMBL" id="UINC01044295">
    <property type="protein sequence ID" value="SVB49554.1"/>
    <property type="molecule type" value="Genomic_DNA"/>
</dbReference>
<evidence type="ECO:0008006" key="3">
    <source>
        <dbReference type="Google" id="ProtNLM"/>
    </source>
</evidence>
<dbReference type="InterPro" id="IPR044855">
    <property type="entry name" value="CoA-Trfase_III_dom3_sf"/>
</dbReference>
<dbReference type="Gene3D" id="3.30.1540.10">
    <property type="entry name" value="formyl-coa transferase, domain 3"/>
    <property type="match status" value="1"/>
</dbReference>
<accession>A0A382EHK2</accession>
<keyword evidence="1" id="KW-0808">Transferase</keyword>
<reference evidence="2" key="1">
    <citation type="submission" date="2018-05" db="EMBL/GenBank/DDBJ databases">
        <authorList>
            <person name="Lanie J.A."/>
            <person name="Ng W.-L."/>
            <person name="Kazmierczak K.M."/>
            <person name="Andrzejewski T.M."/>
            <person name="Davidsen T.M."/>
            <person name="Wayne K.J."/>
            <person name="Tettelin H."/>
            <person name="Glass J.I."/>
            <person name="Rusch D."/>
            <person name="Podicherti R."/>
            <person name="Tsui H.-C.T."/>
            <person name="Winkler M.E."/>
        </authorList>
    </citation>
    <scope>NUCLEOTIDE SEQUENCE</scope>
</reference>
<evidence type="ECO:0000256" key="1">
    <source>
        <dbReference type="ARBA" id="ARBA00022679"/>
    </source>
</evidence>
<dbReference type="GO" id="GO:0008410">
    <property type="term" value="F:CoA-transferase activity"/>
    <property type="evidence" value="ECO:0007669"/>
    <property type="project" value="TreeGrafter"/>
</dbReference>
<gene>
    <name evidence="2" type="ORF">METZ01_LOCUS202408</name>
</gene>
<name>A0A382EHK2_9ZZZZ</name>
<dbReference type="PANTHER" id="PTHR48207">
    <property type="entry name" value="SUCCINATE--HYDROXYMETHYLGLUTARATE COA-TRANSFERASE"/>
    <property type="match status" value="1"/>
</dbReference>
<dbReference type="Pfam" id="PF02515">
    <property type="entry name" value="CoA_transf_3"/>
    <property type="match status" value="1"/>
</dbReference>
<sequence length="430" mass="48841">VAKKLPLEGIRILDITVIWVGPYATQLLADWGAEVIRIETRYNSIARGQARPNRAQVQALGLMGFGYPDNEPGERPWNRQAQLNAHLRNKKSMTVDMTRPEGQQVFRDLVKQSDMIIENNAPETMEKLGVTWEELSEINPGIILLRMPAFGLDGPWKNYRTWGSHMEAIAGHLLLRAYPRTDPGQISDVFPADAGGAGAAYAAMVGLFHRKKTGKGQLIEFATSENFIPYIGDFVLDYTMNGRTSSNLGNTHPSMVPHNVYRCDGEDRWVAIACRTDKEWQSLVKVVGKPEWKTDSRFKDMPTRHQNRGALDQLISQWTQDKDNWWVMNQLQNAAVPSGIVADEADSFADPHLKERGFFEELTHPEAGTHLYPGIQWKMDNTPNKIRRYGVRLGEDNEYVYKDILGFSDQKYREYEELGHIGMDYDESVA</sequence>
<dbReference type="SUPFAM" id="SSF89796">
    <property type="entry name" value="CoA-transferase family III (CaiB/BaiF)"/>
    <property type="match status" value="1"/>
</dbReference>